<dbReference type="InterPro" id="IPR011050">
    <property type="entry name" value="Pectin_lyase_fold/virulence"/>
</dbReference>
<dbReference type="AlphaFoldDB" id="A0A0K0XTN5"/>
<evidence type="ECO:0000259" key="1">
    <source>
        <dbReference type="Pfam" id="PF13229"/>
    </source>
</evidence>
<dbReference type="KEGG" id="wma:WM2015_693"/>
<evidence type="ECO:0000313" key="2">
    <source>
        <dbReference type="EMBL" id="AKS41074.1"/>
    </source>
</evidence>
<organism evidence="2 3">
    <name type="scientific">Wenzhouxiangella marina</name>
    <dbReference type="NCBI Taxonomy" id="1579979"/>
    <lineage>
        <taxon>Bacteria</taxon>
        <taxon>Pseudomonadati</taxon>
        <taxon>Pseudomonadota</taxon>
        <taxon>Gammaproteobacteria</taxon>
        <taxon>Chromatiales</taxon>
        <taxon>Wenzhouxiangellaceae</taxon>
        <taxon>Wenzhouxiangella</taxon>
    </lineage>
</organism>
<reference evidence="2 3" key="1">
    <citation type="submission" date="2015-07" db="EMBL/GenBank/DDBJ databases">
        <authorList>
            <person name="Noorani M."/>
        </authorList>
    </citation>
    <scope>NUCLEOTIDE SEQUENCE [LARGE SCALE GENOMIC DNA]</scope>
    <source>
        <strain evidence="2 3">KCTC 42284</strain>
    </source>
</reference>
<protein>
    <recommendedName>
        <fullName evidence="1">Right handed beta helix domain-containing protein</fullName>
    </recommendedName>
</protein>
<dbReference type="STRING" id="1579979.WM2015_693"/>
<gene>
    <name evidence="2" type="ORF">WM2015_693</name>
</gene>
<keyword evidence="3" id="KW-1185">Reference proteome</keyword>
<dbReference type="InterPro" id="IPR039448">
    <property type="entry name" value="Beta_helix"/>
</dbReference>
<dbReference type="EMBL" id="CP012154">
    <property type="protein sequence ID" value="AKS41074.1"/>
    <property type="molecule type" value="Genomic_DNA"/>
</dbReference>
<dbReference type="SUPFAM" id="SSF51126">
    <property type="entry name" value="Pectin lyase-like"/>
    <property type="match status" value="1"/>
</dbReference>
<sequence length="311" mass="31584">MSRLIHASLLTLSALTLSAAQADEGVYEISPLCVATGCFDGDAPGWPVTLSNPGRYVLTGNLDVRNEADPVNTDAIVIGSIAGRVDITLDLNGFEIRGPVTCTGTPVTSCSAGAGQGDGITVTNNVRLTVRQGAIVGMGNIGVRCASVSASCRIEDVRVEQNRQDGITGSAGLGVTIRNVSAQNNGGSGIVMVRGSIRDSLVRGNAANGLSAGLGSVDSVDALNNGQDGIVSSGPVSNSNAENNNQDGINCFSCIATGNRASSNGRFGLRLNNGSVYGSNLLSFNDSSDLNTLGPAFDVESAPNLCNDGSC</sequence>
<feature type="domain" description="Right handed beta helix" evidence="1">
    <location>
        <begin position="109"/>
        <end position="215"/>
    </location>
</feature>
<dbReference type="InterPro" id="IPR012334">
    <property type="entry name" value="Pectin_lyas_fold"/>
</dbReference>
<evidence type="ECO:0000313" key="3">
    <source>
        <dbReference type="Proteomes" id="UP000066624"/>
    </source>
</evidence>
<dbReference type="Proteomes" id="UP000066624">
    <property type="component" value="Chromosome"/>
</dbReference>
<dbReference type="Gene3D" id="2.160.20.10">
    <property type="entry name" value="Single-stranded right-handed beta-helix, Pectin lyase-like"/>
    <property type="match status" value="1"/>
</dbReference>
<proteinExistence type="predicted"/>
<dbReference type="Pfam" id="PF13229">
    <property type="entry name" value="Beta_helix"/>
    <property type="match status" value="1"/>
</dbReference>
<dbReference type="OrthoDB" id="7329412at2"/>
<accession>A0A0K0XTN5</accession>
<dbReference type="RefSeq" id="WP_049724739.1">
    <property type="nucleotide sequence ID" value="NZ_CP012154.1"/>
</dbReference>
<name>A0A0K0XTN5_9GAMM</name>